<keyword evidence="11 18" id="KW-0067">ATP-binding</keyword>
<dbReference type="EC" id="6.3.4.14" evidence="4 19"/>
<organism evidence="22 23">
    <name type="scientific">Sphingomonas hengshuiensis</name>
    <dbReference type="NCBI Taxonomy" id="1609977"/>
    <lineage>
        <taxon>Bacteria</taxon>
        <taxon>Pseudomonadati</taxon>
        <taxon>Pseudomonadota</taxon>
        <taxon>Alphaproteobacteria</taxon>
        <taxon>Sphingomonadales</taxon>
        <taxon>Sphingomonadaceae</taxon>
        <taxon>Sphingomonas</taxon>
    </lineage>
</organism>
<dbReference type="PROSITE" id="PS50975">
    <property type="entry name" value="ATP_GRASP"/>
    <property type="match status" value="1"/>
</dbReference>
<dbReference type="InterPro" id="IPR005482">
    <property type="entry name" value="Biotin_COase_C"/>
</dbReference>
<evidence type="ECO:0000256" key="7">
    <source>
        <dbReference type="ARBA" id="ARBA00022598"/>
    </source>
</evidence>
<evidence type="ECO:0000256" key="17">
    <source>
        <dbReference type="ARBA" id="ARBA00048600"/>
    </source>
</evidence>
<evidence type="ECO:0000256" key="4">
    <source>
        <dbReference type="ARBA" id="ARBA00013263"/>
    </source>
</evidence>
<evidence type="ECO:0000256" key="1">
    <source>
        <dbReference type="ARBA" id="ARBA00003761"/>
    </source>
</evidence>
<dbReference type="PROSITE" id="PS50979">
    <property type="entry name" value="BC"/>
    <property type="match status" value="1"/>
</dbReference>
<dbReference type="KEGG" id="sphi:TS85_14635"/>
<dbReference type="RefSeq" id="WP_044333153.1">
    <property type="nucleotide sequence ID" value="NZ_CP010836.1"/>
</dbReference>
<dbReference type="GO" id="GO:0046872">
    <property type="term" value="F:metal ion binding"/>
    <property type="evidence" value="ECO:0007669"/>
    <property type="project" value="UniProtKB-KW"/>
</dbReference>
<dbReference type="GO" id="GO:0004075">
    <property type="term" value="F:biotin carboxylase activity"/>
    <property type="evidence" value="ECO:0007669"/>
    <property type="project" value="UniProtKB-EC"/>
</dbReference>
<feature type="domain" description="ATP-grasp" evidence="20">
    <location>
        <begin position="122"/>
        <end position="318"/>
    </location>
</feature>
<dbReference type="NCBIfam" id="TIGR00514">
    <property type="entry name" value="accC"/>
    <property type="match status" value="1"/>
</dbReference>
<evidence type="ECO:0000256" key="2">
    <source>
        <dbReference type="ARBA" id="ARBA00004956"/>
    </source>
</evidence>
<dbReference type="Pfam" id="PF02786">
    <property type="entry name" value="CPSase_L_D2"/>
    <property type="match status" value="1"/>
</dbReference>
<evidence type="ECO:0000256" key="16">
    <source>
        <dbReference type="ARBA" id="ARBA00033786"/>
    </source>
</evidence>
<dbReference type="InterPro" id="IPR011761">
    <property type="entry name" value="ATP-grasp"/>
</dbReference>
<comment type="function">
    <text evidence="1 19">This protein is a component of the acetyl coenzyme A carboxylase complex; first, biotin carboxylase catalyzes the carboxylation of the carrier protein and then the transcarboxylase transfers the carboxyl group to form malonyl-CoA.</text>
</comment>
<dbReference type="SMART" id="SM00878">
    <property type="entry name" value="Biotin_carb_C"/>
    <property type="match status" value="1"/>
</dbReference>
<dbReference type="Gene3D" id="3.30.470.20">
    <property type="entry name" value="ATP-grasp fold, B domain"/>
    <property type="match status" value="2"/>
</dbReference>
<dbReference type="InterPro" id="IPR016185">
    <property type="entry name" value="PreATP-grasp_dom_sf"/>
</dbReference>
<reference evidence="22 23" key="2">
    <citation type="submission" date="2015-02" db="EMBL/GenBank/DDBJ databases">
        <title>The complete genome of Sphingomonas hengshuiensis sp. WHSC-8 isolated from soil of Hengshui Lake.</title>
        <authorList>
            <person name="Wei S."/>
            <person name="Guo J."/>
            <person name="Su C."/>
            <person name="Wu R."/>
            <person name="Zhang Z."/>
            <person name="Liang K."/>
            <person name="Li H."/>
            <person name="Wang T."/>
            <person name="Liu H."/>
            <person name="Zhang C."/>
            <person name="Li Z."/>
            <person name="Wang Q."/>
            <person name="Meng J."/>
        </authorList>
    </citation>
    <scope>NUCLEOTIDE SEQUENCE [LARGE SCALE GENOMIC DNA]</scope>
    <source>
        <strain evidence="22 23">WHSC-8</strain>
    </source>
</reference>
<evidence type="ECO:0000259" key="21">
    <source>
        <dbReference type="PROSITE" id="PS50979"/>
    </source>
</evidence>
<accession>A0A7U4LFP7</accession>
<evidence type="ECO:0000256" key="5">
    <source>
        <dbReference type="ARBA" id="ARBA00017242"/>
    </source>
</evidence>
<dbReference type="UniPathway" id="UPA00655">
    <property type="reaction ID" value="UER00711"/>
</dbReference>
<evidence type="ECO:0000256" key="3">
    <source>
        <dbReference type="ARBA" id="ARBA00011750"/>
    </source>
</evidence>
<evidence type="ECO:0000256" key="12">
    <source>
        <dbReference type="ARBA" id="ARBA00022842"/>
    </source>
</evidence>
<evidence type="ECO:0000256" key="13">
    <source>
        <dbReference type="ARBA" id="ARBA00023098"/>
    </source>
</evidence>
<comment type="catalytic activity">
    <reaction evidence="17 19">
        <text>N(6)-biotinyl-L-lysyl-[protein] + hydrogencarbonate + ATP = N(6)-carboxybiotinyl-L-lysyl-[protein] + ADP + phosphate + H(+)</text>
        <dbReference type="Rhea" id="RHEA:13501"/>
        <dbReference type="Rhea" id="RHEA-COMP:10505"/>
        <dbReference type="Rhea" id="RHEA-COMP:10506"/>
        <dbReference type="ChEBI" id="CHEBI:15378"/>
        <dbReference type="ChEBI" id="CHEBI:17544"/>
        <dbReference type="ChEBI" id="CHEBI:30616"/>
        <dbReference type="ChEBI" id="CHEBI:43474"/>
        <dbReference type="ChEBI" id="CHEBI:83144"/>
        <dbReference type="ChEBI" id="CHEBI:83145"/>
        <dbReference type="ChEBI" id="CHEBI:456216"/>
        <dbReference type="EC" id="6.3.4.14"/>
    </reaction>
</comment>
<evidence type="ECO:0000313" key="22">
    <source>
        <dbReference type="EMBL" id="AJP72744.1"/>
    </source>
</evidence>
<name>A0A7U4LFP7_9SPHN</name>
<keyword evidence="7 19" id="KW-0436">Ligase</keyword>
<dbReference type="AlphaFoldDB" id="A0A7U4LFP7"/>
<keyword evidence="15 19" id="KW-0092">Biotin</keyword>
<keyword evidence="8" id="KW-0479">Metal-binding</keyword>
<evidence type="ECO:0000256" key="9">
    <source>
        <dbReference type="ARBA" id="ARBA00022741"/>
    </source>
</evidence>
<dbReference type="GO" id="GO:0006633">
    <property type="term" value="P:fatty acid biosynthetic process"/>
    <property type="evidence" value="ECO:0007669"/>
    <property type="project" value="UniProtKB-KW"/>
</dbReference>
<keyword evidence="14 19" id="KW-0275">Fatty acid biosynthesis</keyword>
<dbReference type="InterPro" id="IPR011764">
    <property type="entry name" value="Biotin_carboxylation_dom"/>
</dbReference>
<dbReference type="Pfam" id="PF00289">
    <property type="entry name" value="Biotin_carb_N"/>
    <property type="match status" value="1"/>
</dbReference>
<evidence type="ECO:0000256" key="19">
    <source>
        <dbReference type="RuleBase" id="RU365063"/>
    </source>
</evidence>
<dbReference type="InterPro" id="IPR005479">
    <property type="entry name" value="CPAse_ATP-bd"/>
</dbReference>
<gene>
    <name evidence="22" type="ORF">TS85_14635</name>
</gene>
<dbReference type="InterPro" id="IPR051602">
    <property type="entry name" value="ACC_Biotin_Carboxylase"/>
</dbReference>
<dbReference type="PANTHER" id="PTHR48095:SF2">
    <property type="entry name" value="BIOTIN CARBOXYLASE, CHLOROPLASTIC"/>
    <property type="match status" value="1"/>
</dbReference>
<dbReference type="PROSITE" id="PS00867">
    <property type="entry name" value="CPSASE_2"/>
    <property type="match status" value="1"/>
</dbReference>
<dbReference type="EMBL" id="CP010836">
    <property type="protein sequence ID" value="AJP72744.1"/>
    <property type="molecule type" value="Genomic_DNA"/>
</dbReference>
<sequence>MPEIKKLLIANRGEIALRIHRACHEMGIKTVAVHSTADSDAMHVRLADEAICIGPPSATESYLNISRIIAAAEVSGADAIHPGYGFLSENAQFAEIVEAHGMLFVGPKPEHIRTMGDKIEAKRTAGALGLPLVPGSDGPISDLAEAKAIAAKAGYPVIIKAASGGGGRGMKVCTSEDQLETLMQQAGSEAKAAFGDATVYLEKYLGNPRHIEFQVFGDGNGNAIHLGERDCSLQRRHQKVLEEAPSPVLGAEDRARMGGIVAKAMADMGYRGAGTIEFLWEDGEFYFIEMNTRLQVEHPVTEMITGLDLVREQIRVAEGHGLSVTQDEIEFRGHAIECRINAEDPRTFAPSPGTVTHFHAPGGMHVRVDSGIYSGYRIPPYYDSMIAKLIVYGRTREGCLMRLRRALEEFVIDGVKTTIPLHQALLDDPEFQKGDYTIKWLEEWLAKQDAPA</sequence>
<dbReference type="NCBIfam" id="NF006367">
    <property type="entry name" value="PRK08591.1"/>
    <property type="match status" value="1"/>
</dbReference>
<dbReference type="SUPFAM" id="SSF51246">
    <property type="entry name" value="Rudiment single hybrid motif"/>
    <property type="match status" value="1"/>
</dbReference>
<evidence type="ECO:0000256" key="8">
    <source>
        <dbReference type="ARBA" id="ARBA00022723"/>
    </source>
</evidence>
<comment type="pathway">
    <text evidence="2 19">Lipid metabolism; malonyl-CoA biosynthesis; malonyl-CoA from acetyl-CoA: step 1/1.</text>
</comment>
<keyword evidence="23" id="KW-1185">Reference proteome</keyword>
<evidence type="ECO:0000259" key="20">
    <source>
        <dbReference type="PROSITE" id="PS50975"/>
    </source>
</evidence>
<dbReference type="FunFam" id="3.30.1490.20:FF:000018">
    <property type="entry name" value="Biotin carboxylase"/>
    <property type="match status" value="1"/>
</dbReference>
<dbReference type="SUPFAM" id="SSF56059">
    <property type="entry name" value="Glutathione synthetase ATP-binding domain-like"/>
    <property type="match status" value="1"/>
</dbReference>
<dbReference type="SUPFAM" id="SSF52440">
    <property type="entry name" value="PreATP-grasp domain"/>
    <property type="match status" value="1"/>
</dbReference>
<dbReference type="InterPro" id="IPR005481">
    <property type="entry name" value="BC-like_N"/>
</dbReference>
<dbReference type="GO" id="GO:0005524">
    <property type="term" value="F:ATP binding"/>
    <property type="evidence" value="ECO:0007669"/>
    <property type="project" value="UniProtKB-UniRule"/>
</dbReference>
<keyword evidence="10 19" id="KW-0276">Fatty acid metabolism</keyword>
<reference evidence="22 23" key="1">
    <citation type="journal article" date="2015" name="Int. J. Syst. Evol. Microbiol.">
        <title>Sphingomonas hengshuiensis sp. nov., isolated from lake wetland.</title>
        <authorList>
            <person name="Wei S."/>
            <person name="Wang T."/>
            <person name="Liu H."/>
            <person name="Zhang C."/>
            <person name="Guo J."/>
            <person name="Wang Q."/>
            <person name="Liang K."/>
            <person name="Zhang Z."/>
        </authorList>
    </citation>
    <scope>NUCLEOTIDE SEQUENCE [LARGE SCALE GENOMIC DNA]</scope>
    <source>
        <strain evidence="22 23">WHSC-8</strain>
    </source>
</reference>
<proteinExistence type="predicted"/>
<comment type="subunit">
    <text evidence="3 19">Acetyl-CoA carboxylase is a heterohexamer of biotin carboxyl carrier protein, biotin carboxylase and the two subunits of carboxyl transferase in a 2:2 complex.</text>
</comment>
<dbReference type="Gene3D" id="3.30.1490.20">
    <property type="entry name" value="ATP-grasp fold, A domain"/>
    <property type="match status" value="1"/>
</dbReference>
<protein>
    <recommendedName>
        <fullName evidence="5 19">Biotin carboxylase</fullName>
        <ecNumber evidence="4 19">6.3.4.14</ecNumber>
    </recommendedName>
    <alternativeName>
        <fullName evidence="16 19">Acetyl-coenzyme A carboxylase biotin carboxylase subunit A</fullName>
    </alternativeName>
</protein>
<evidence type="ECO:0000256" key="6">
    <source>
        <dbReference type="ARBA" id="ARBA00022516"/>
    </source>
</evidence>
<evidence type="ECO:0000256" key="18">
    <source>
        <dbReference type="PROSITE-ProRule" id="PRU00409"/>
    </source>
</evidence>
<dbReference type="PROSITE" id="PS00866">
    <property type="entry name" value="CPSASE_1"/>
    <property type="match status" value="1"/>
</dbReference>
<dbReference type="OrthoDB" id="9763189at2"/>
<evidence type="ECO:0000256" key="10">
    <source>
        <dbReference type="ARBA" id="ARBA00022832"/>
    </source>
</evidence>
<evidence type="ECO:0000256" key="15">
    <source>
        <dbReference type="ARBA" id="ARBA00023267"/>
    </source>
</evidence>
<dbReference type="Pfam" id="PF02785">
    <property type="entry name" value="Biotin_carb_C"/>
    <property type="match status" value="1"/>
</dbReference>
<dbReference type="GO" id="GO:2001295">
    <property type="term" value="P:malonyl-CoA biosynthetic process"/>
    <property type="evidence" value="ECO:0007669"/>
    <property type="project" value="UniProtKB-UniPathway"/>
</dbReference>
<evidence type="ECO:0000256" key="14">
    <source>
        <dbReference type="ARBA" id="ARBA00023160"/>
    </source>
</evidence>
<evidence type="ECO:0000256" key="11">
    <source>
        <dbReference type="ARBA" id="ARBA00022840"/>
    </source>
</evidence>
<keyword evidence="9 18" id="KW-0547">Nucleotide-binding</keyword>
<evidence type="ECO:0000313" key="23">
    <source>
        <dbReference type="Proteomes" id="UP000032300"/>
    </source>
</evidence>
<dbReference type="InterPro" id="IPR013815">
    <property type="entry name" value="ATP_grasp_subdomain_1"/>
</dbReference>
<feature type="domain" description="Biotin carboxylation" evidence="21">
    <location>
        <begin position="3"/>
        <end position="446"/>
    </location>
</feature>
<dbReference type="InterPro" id="IPR011054">
    <property type="entry name" value="Rudment_hybrid_motif"/>
</dbReference>
<dbReference type="InterPro" id="IPR004549">
    <property type="entry name" value="Acetyl_CoA_COase_biotin_COase"/>
</dbReference>
<dbReference type="PANTHER" id="PTHR48095">
    <property type="entry name" value="PYRUVATE CARBOXYLASE SUBUNIT A"/>
    <property type="match status" value="1"/>
</dbReference>
<keyword evidence="12" id="KW-0460">Magnesium</keyword>
<dbReference type="FunFam" id="3.40.50.20:FF:000010">
    <property type="entry name" value="Propionyl-CoA carboxylase subunit alpha"/>
    <property type="match status" value="1"/>
</dbReference>
<keyword evidence="6 19" id="KW-0444">Lipid biosynthesis</keyword>
<dbReference type="Proteomes" id="UP000032300">
    <property type="component" value="Chromosome"/>
</dbReference>
<keyword evidence="13 19" id="KW-0443">Lipid metabolism</keyword>